<evidence type="ECO:0000313" key="1">
    <source>
        <dbReference type="EMBL" id="KFD45244.1"/>
    </source>
</evidence>
<dbReference type="Proteomes" id="UP000030764">
    <property type="component" value="Unassembled WGS sequence"/>
</dbReference>
<organism evidence="1 2">
    <name type="scientific">Trichuris suis</name>
    <name type="common">pig whipworm</name>
    <dbReference type="NCBI Taxonomy" id="68888"/>
    <lineage>
        <taxon>Eukaryota</taxon>
        <taxon>Metazoa</taxon>
        <taxon>Ecdysozoa</taxon>
        <taxon>Nematoda</taxon>
        <taxon>Enoplea</taxon>
        <taxon>Dorylaimia</taxon>
        <taxon>Trichinellida</taxon>
        <taxon>Trichuridae</taxon>
        <taxon>Trichuris</taxon>
    </lineage>
</organism>
<keyword evidence="2" id="KW-1185">Reference proteome</keyword>
<protein>
    <submittedName>
        <fullName evidence="1">Uncharacterized protein</fullName>
    </submittedName>
</protein>
<name>A0A085LJU8_9BILA</name>
<proteinExistence type="predicted"/>
<accession>A0A085LJU8</accession>
<evidence type="ECO:0000313" key="2">
    <source>
        <dbReference type="Proteomes" id="UP000030764"/>
    </source>
</evidence>
<dbReference type="EMBL" id="KL363615">
    <property type="protein sequence ID" value="KFD45244.1"/>
    <property type="molecule type" value="Genomic_DNA"/>
</dbReference>
<gene>
    <name evidence="1" type="ORF">M513_13880</name>
</gene>
<reference evidence="1 2" key="1">
    <citation type="journal article" date="2014" name="Nat. Genet.">
        <title>Genome and transcriptome of the porcine whipworm Trichuris suis.</title>
        <authorList>
            <person name="Jex A.R."/>
            <person name="Nejsum P."/>
            <person name="Schwarz E.M."/>
            <person name="Hu L."/>
            <person name="Young N.D."/>
            <person name="Hall R.S."/>
            <person name="Korhonen P.K."/>
            <person name="Liao S."/>
            <person name="Thamsborg S."/>
            <person name="Xia J."/>
            <person name="Xu P."/>
            <person name="Wang S."/>
            <person name="Scheerlinck J.P."/>
            <person name="Hofmann A."/>
            <person name="Sternberg P.W."/>
            <person name="Wang J."/>
            <person name="Gasser R.B."/>
        </authorList>
    </citation>
    <scope>NUCLEOTIDE SEQUENCE [LARGE SCALE GENOMIC DNA]</scope>
    <source>
        <strain evidence="1">DCEP-RM93M</strain>
    </source>
</reference>
<sequence>MTPLADGVGTCDAWSTMNTRCLQMDRINVFFALLWLHPLEDKNFIAQNFEDHSCTSSAEIEPSLCNETVNDIAEGIS</sequence>
<dbReference type="AlphaFoldDB" id="A0A085LJU8"/>